<dbReference type="RefSeq" id="WP_319844470.1">
    <property type="nucleotide sequence ID" value="NZ_JAXAFJ010000005.1"/>
</dbReference>
<name>A0ABU4RNF0_9HYPH</name>
<keyword evidence="3" id="KW-1185">Reference proteome</keyword>
<feature type="transmembrane region" description="Helical" evidence="1">
    <location>
        <begin position="20"/>
        <end position="38"/>
    </location>
</feature>
<accession>A0ABU4RNF0</accession>
<organism evidence="2 3">
    <name type="scientific">Terrihabitans rhizophilus</name>
    <dbReference type="NCBI Taxonomy" id="3092662"/>
    <lineage>
        <taxon>Bacteria</taxon>
        <taxon>Pseudomonadati</taxon>
        <taxon>Pseudomonadota</taxon>
        <taxon>Alphaproteobacteria</taxon>
        <taxon>Hyphomicrobiales</taxon>
        <taxon>Terrihabitans</taxon>
    </lineage>
</organism>
<evidence type="ECO:0000256" key="1">
    <source>
        <dbReference type="SAM" id="Phobius"/>
    </source>
</evidence>
<proteinExistence type="predicted"/>
<dbReference type="Proteomes" id="UP001274321">
    <property type="component" value="Unassembled WGS sequence"/>
</dbReference>
<sequence length="47" mass="5280">MANKPKRDPSNRVQDVLTQALLMAVAFGVPFFGLAHWARWSAENLPQ</sequence>
<dbReference type="EMBL" id="JAXAFJ010000005">
    <property type="protein sequence ID" value="MDX6806339.1"/>
    <property type="molecule type" value="Genomic_DNA"/>
</dbReference>
<keyword evidence="1" id="KW-1133">Transmembrane helix</keyword>
<evidence type="ECO:0000313" key="3">
    <source>
        <dbReference type="Proteomes" id="UP001274321"/>
    </source>
</evidence>
<reference evidence="2 3" key="1">
    <citation type="submission" date="2023-11" db="EMBL/GenBank/DDBJ databases">
        <authorList>
            <person name="Bao R."/>
        </authorList>
    </citation>
    <scope>NUCLEOTIDE SEQUENCE [LARGE SCALE GENOMIC DNA]</scope>
    <source>
        <strain evidence="2 3">PJ23</strain>
    </source>
</reference>
<comment type="caution">
    <text evidence="2">The sequence shown here is derived from an EMBL/GenBank/DDBJ whole genome shotgun (WGS) entry which is preliminary data.</text>
</comment>
<protein>
    <submittedName>
        <fullName evidence="2">Uncharacterized protein</fullName>
    </submittedName>
</protein>
<evidence type="ECO:0000313" key="2">
    <source>
        <dbReference type="EMBL" id="MDX6806339.1"/>
    </source>
</evidence>
<keyword evidence="1" id="KW-0812">Transmembrane</keyword>
<keyword evidence="1" id="KW-0472">Membrane</keyword>
<gene>
    <name evidence="2" type="ORF">SCD90_09695</name>
</gene>